<dbReference type="PANTHER" id="PTHR43861:SF1">
    <property type="entry name" value="TRANS-ACONITATE 2-METHYLTRANSFERASE"/>
    <property type="match status" value="1"/>
</dbReference>
<dbReference type="PANTHER" id="PTHR43861">
    <property type="entry name" value="TRANS-ACONITATE 2-METHYLTRANSFERASE-RELATED"/>
    <property type="match status" value="1"/>
</dbReference>
<sequence>MAQYEEMSYYYDQLTLDQPYESWLDIVNYYAKNKSTILDIGCGTGSFTSKLNDFDNITGMDLSVDMLSIAMQKSSEVNWIEGDMTEFDLNQQYDAITIFCDSLNYLTEYGDVLSTFQQVYHHLEPNEGVFMFDVHTEHKMNTLFNNQSYIDETENVFLAWEAIRGEEPLSVWHDMTFFIKQSDNLYKRFDESHYQRTYSKEVYTKMLESCGFKHITTFVDFEFENQNDNQDGERLFFIVKK</sequence>
<dbReference type="RefSeq" id="WP_019469391.1">
    <property type="nucleotide sequence ID" value="NZ_LAKJ01000013.1"/>
</dbReference>
<dbReference type="InterPro" id="IPR041698">
    <property type="entry name" value="Methyltransf_25"/>
</dbReference>
<evidence type="ECO:0000259" key="3">
    <source>
        <dbReference type="Pfam" id="PF13649"/>
    </source>
</evidence>
<dbReference type="EMBL" id="LAKJ01000013">
    <property type="protein sequence ID" value="KKI63580.1"/>
    <property type="molecule type" value="Genomic_DNA"/>
</dbReference>
<evidence type="ECO:0000256" key="2">
    <source>
        <dbReference type="ARBA" id="ARBA00022679"/>
    </source>
</evidence>
<protein>
    <submittedName>
        <fullName evidence="4">Methyltransferase</fullName>
    </submittedName>
</protein>
<dbReference type="InterPro" id="IPR029063">
    <property type="entry name" value="SAM-dependent_MTases_sf"/>
</dbReference>
<dbReference type="Gene3D" id="3.40.50.150">
    <property type="entry name" value="Vaccinia Virus protein VP39"/>
    <property type="match status" value="1"/>
</dbReference>
<dbReference type="PATRIC" id="fig|74704.6.peg.642"/>
<organism evidence="4 5">
    <name type="scientific">Staphylococcus cohnii subsp. cohnii</name>
    <dbReference type="NCBI Taxonomy" id="74704"/>
    <lineage>
        <taxon>Bacteria</taxon>
        <taxon>Bacillati</taxon>
        <taxon>Bacillota</taxon>
        <taxon>Bacilli</taxon>
        <taxon>Bacillales</taxon>
        <taxon>Staphylococcaceae</taxon>
        <taxon>Staphylococcus</taxon>
        <taxon>Staphylococcus cohnii species complex</taxon>
    </lineage>
</organism>
<dbReference type="GO" id="GO:0008168">
    <property type="term" value="F:methyltransferase activity"/>
    <property type="evidence" value="ECO:0007669"/>
    <property type="project" value="UniProtKB-KW"/>
</dbReference>
<keyword evidence="1 4" id="KW-0489">Methyltransferase</keyword>
<dbReference type="Proteomes" id="UP000034455">
    <property type="component" value="Unassembled WGS sequence"/>
</dbReference>
<feature type="domain" description="Methyltransferase" evidence="3">
    <location>
        <begin position="37"/>
        <end position="126"/>
    </location>
</feature>
<evidence type="ECO:0000313" key="5">
    <source>
        <dbReference type="Proteomes" id="UP000034455"/>
    </source>
</evidence>
<dbReference type="AlphaFoldDB" id="A0A0M2P018"/>
<dbReference type="SUPFAM" id="SSF53335">
    <property type="entry name" value="S-adenosyl-L-methionine-dependent methyltransferases"/>
    <property type="match status" value="1"/>
</dbReference>
<evidence type="ECO:0000256" key="1">
    <source>
        <dbReference type="ARBA" id="ARBA00022603"/>
    </source>
</evidence>
<proteinExistence type="predicted"/>
<reference evidence="4 5" key="1">
    <citation type="submission" date="2015-03" db="EMBL/GenBank/DDBJ databases">
        <title>Genome Assembly of Staphylococcus cohnii subsp. cohnii strain G22B2.</title>
        <authorList>
            <person name="Nair G."/>
            <person name="Kaur G."/>
            <person name="Khatri I."/>
            <person name="Singh N.K."/>
            <person name="Sathyabama S."/>
            <person name="Maurya S.K."/>
            <person name="Subramanian S."/>
            <person name="Agrewala J.N."/>
            <person name="Mayilraj S."/>
        </authorList>
    </citation>
    <scope>NUCLEOTIDE SEQUENCE [LARGE SCALE GENOMIC DNA]</scope>
    <source>
        <strain evidence="4 5">G22B2</strain>
    </source>
</reference>
<dbReference type="Gene3D" id="2.20.25.110">
    <property type="entry name" value="S-adenosyl-L-methionine-dependent methyltransferases"/>
    <property type="match status" value="1"/>
</dbReference>
<dbReference type="CDD" id="cd02440">
    <property type="entry name" value="AdoMet_MTases"/>
    <property type="match status" value="1"/>
</dbReference>
<evidence type="ECO:0000313" key="4">
    <source>
        <dbReference type="EMBL" id="KKI63580.1"/>
    </source>
</evidence>
<gene>
    <name evidence="4" type="ORF">UF66_0627</name>
</gene>
<accession>A0A0M2P018</accession>
<keyword evidence="2 4" id="KW-0808">Transferase</keyword>
<comment type="caution">
    <text evidence="4">The sequence shown here is derived from an EMBL/GenBank/DDBJ whole genome shotgun (WGS) entry which is preliminary data.</text>
</comment>
<name>A0A0M2P018_STACC</name>
<dbReference type="Pfam" id="PF13649">
    <property type="entry name" value="Methyltransf_25"/>
    <property type="match status" value="1"/>
</dbReference>
<dbReference type="GO" id="GO:0032259">
    <property type="term" value="P:methylation"/>
    <property type="evidence" value="ECO:0007669"/>
    <property type="project" value="UniProtKB-KW"/>
</dbReference>